<gene>
    <name evidence="2" type="ORF">RF683_00875</name>
</gene>
<organism evidence="2 3">
    <name type="scientific">Flavobacterium nakdongensis</name>
    <dbReference type="NCBI Taxonomy" id="3073563"/>
    <lineage>
        <taxon>Bacteria</taxon>
        <taxon>Pseudomonadati</taxon>
        <taxon>Bacteroidota</taxon>
        <taxon>Flavobacteriia</taxon>
        <taxon>Flavobacteriales</taxon>
        <taxon>Flavobacteriaceae</taxon>
        <taxon>Flavobacterium</taxon>
    </lineage>
</organism>
<dbReference type="Gene3D" id="2.60.120.200">
    <property type="match status" value="1"/>
</dbReference>
<dbReference type="RefSeq" id="WP_309532356.1">
    <property type="nucleotide sequence ID" value="NZ_CP133721.1"/>
</dbReference>
<evidence type="ECO:0000313" key="2">
    <source>
        <dbReference type="EMBL" id="WMW78030.1"/>
    </source>
</evidence>
<dbReference type="PROSITE" id="PS51257">
    <property type="entry name" value="PROKAR_LIPOPROTEIN"/>
    <property type="match status" value="1"/>
</dbReference>
<keyword evidence="3" id="KW-1185">Reference proteome</keyword>
<sequence>MKNITKRLTLFVFAAITLVACTKEEDVAIAPFKALIFSQNFETHPYGSGATEIPISLTGWVNYNTSSTRTWSCKLFSNNRYAEFSSYYSAAGTTDNTWLISAPLDFTKTSNETLLFSTKTRFSNGAQLKVYVSTNYDGTQAGIATATWTQVNAAMPIADDVSTPSGVLNLSAFEGTNVRIAFKYEGSKLTNKTTTFQIDDIKLYEN</sequence>
<dbReference type="EMBL" id="CP133721">
    <property type="protein sequence ID" value="WMW78030.1"/>
    <property type="molecule type" value="Genomic_DNA"/>
</dbReference>
<reference evidence="2" key="1">
    <citation type="submission" date="2023-09" db="EMBL/GenBank/DDBJ databases">
        <title>Flavobacterium sp. 20NA77.7 isolated from freshwater.</title>
        <authorList>
            <person name="Le V."/>
            <person name="Ko S.-R."/>
            <person name="Ahn C.-Y."/>
            <person name="Oh H.-M."/>
        </authorList>
    </citation>
    <scope>NUCLEOTIDE SEQUENCE</scope>
    <source>
        <strain evidence="2">20NA77.7</strain>
    </source>
</reference>
<proteinExistence type="predicted"/>
<evidence type="ECO:0000313" key="3">
    <source>
        <dbReference type="Proteomes" id="UP001180481"/>
    </source>
</evidence>
<evidence type="ECO:0000256" key="1">
    <source>
        <dbReference type="SAM" id="SignalP"/>
    </source>
</evidence>
<feature type="chain" id="PRO_5045544818" evidence="1">
    <location>
        <begin position="23"/>
        <end position="206"/>
    </location>
</feature>
<name>A0ABY9RBQ2_9FLAO</name>
<keyword evidence="1" id="KW-0732">Signal</keyword>
<accession>A0ABY9RBQ2</accession>
<feature type="signal peptide" evidence="1">
    <location>
        <begin position="1"/>
        <end position="22"/>
    </location>
</feature>
<dbReference type="Proteomes" id="UP001180481">
    <property type="component" value="Chromosome"/>
</dbReference>
<protein>
    <submittedName>
        <fullName evidence="2">Choice-of-anchor J domain-containing protein</fullName>
    </submittedName>
</protein>
<dbReference type="NCBIfam" id="NF038128">
    <property type="entry name" value="choice_anch_J"/>
    <property type="match status" value="1"/>
</dbReference>